<dbReference type="EMBL" id="JYHV01000037">
    <property type="protein sequence ID" value="KJH79323.1"/>
    <property type="molecule type" value="Genomic_DNA"/>
</dbReference>
<dbReference type="Gene3D" id="2.20.110.10">
    <property type="entry name" value="Histone H3 K4-specific methyltransferase SET7/9 N-terminal domain"/>
    <property type="match status" value="4"/>
</dbReference>
<keyword evidence="1" id="KW-0677">Repeat</keyword>
<dbReference type="Proteomes" id="UP000032487">
    <property type="component" value="Unassembled WGS sequence"/>
</dbReference>
<dbReference type="InterPro" id="IPR003409">
    <property type="entry name" value="MORN"/>
</dbReference>
<dbReference type="SMART" id="SM00698">
    <property type="entry name" value="MORN"/>
    <property type="match status" value="9"/>
</dbReference>
<comment type="caution">
    <text evidence="2">The sequence shown here is derived from an EMBL/GenBank/DDBJ whole genome shotgun (WGS) entry which is preliminary data.</text>
</comment>
<evidence type="ECO:0000313" key="2">
    <source>
        <dbReference type="EMBL" id="KJH79323.1"/>
    </source>
</evidence>
<dbReference type="Pfam" id="PF02493">
    <property type="entry name" value="MORN"/>
    <property type="match status" value="11"/>
</dbReference>
<evidence type="ECO:0000313" key="3">
    <source>
        <dbReference type="Proteomes" id="UP000032487"/>
    </source>
</evidence>
<dbReference type="RefSeq" id="WP_045163831.1">
    <property type="nucleotide sequence ID" value="NZ_JYHV01000037.1"/>
</dbReference>
<dbReference type="PANTHER" id="PTHR23084:SF263">
    <property type="entry name" value="MORN REPEAT-CONTAINING PROTEIN 1"/>
    <property type="match status" value="1"/>
</dbReference>
<dbReference type="GO" id="GO:0006508">
    <property type="term" value="P:proteolysis"/>
    <property type="evidence" value="ECO:0007669"/>
    <property type="project" value="InterPro"/>
</dbReference>
<name>A0A0D9AE69_STUST</name>
<accession>A0A0D9AE69</accession>
<dbReference type="SUPFAM" id="SSF82185">
    <property type="entry name" value="Histone H3 K4-specific methyltransferase SET7/9 N-terminal domain"/>
    <property type="match status" value="3"/>
</dbReference>
<dbReference type="PATRIC" id="fig|316.101.peg.2694"/>
<protein>
    <submittedName>
        <fullName evidence="2">Peptidase C13</fullName>
    </submittedName>
</protein>
<gene>
    <name evidence="2" type="ORF">UF78_19295</name>
</gene>
<dbReference type="Gene3D" id="3.40.50.1460">
    <property type="match status" value="1"/>
</dbReference>
<dbReference type="OrthoDB" id="345222at2"/>
<proteinExistence type="predicted"/>
<dbReference type="PROSITE" id="PS51257">
    <property type="entry name" value="PROKAR_LIPOPROTEIN"/>
    <property type="match status" value="1"/>
</dbReference>
<dbReference type="GO" id="GO:0008233">
    <property type="term" value="F:peptidase activity"/>
    <property type="evidence" value="ECO:0007669"/>
    <property type="project" value="InterPro"/>
</dbReference>
<reference evidence="2 3" key="1">
    <citation type="submission" date="2015-02" db="EMBL/GenBank/DDBJ databases">
        <title>Draft genome sequence of Pseudomonas stutzeri NT0128 isolated from wheat (Triticum turgidum) rhizosphere.</title>
        <authorList>
            <person name="Tovi N."/>
            <person name="Frenk S."/>
            <person name="Hadar Y."/>
            <person name="Minz D."/>
        </authorList>
    </citation>
    <scope>NUCLEOTIDE SEQUENCE [LARGE SCALE GENOMIC DNA]</scope>
    <source>
        <strain evidence="2 3">NT0128</strain>
    </source>
</reference>
<dbReference type="InterPro" id="IPR001096">
    <property type="entry name" value="Peptidase_C13"/>
</dbReference>
<dbReference type="Pfam" id="PF01650">
    <property type="entry name" value="Peptidase_C13"/>
    <property type="match status" value="1"/>
</dbReference>
<organism evidence="2 3">
    <name type="scientific">Stutzerimonas stutzeri</name>
    <name type="common">Pseudomonas stutzeri</name>
    <dbReference type="NCBI Taxonomy" id="316"/>
    <lineage>
        <taxon>Bacteria</taxon>
        <taxon>Pseudomonadati</taxon>
        <taxon>Pseudomonadota</taxon>
        <taxon>Gammaproteobacteria</taxon>
        <taxon>Pseudomonadales</taxon>
        <taxon>Pseudomonadaceae</taxon>
        <taxon>Stutzerimonas</taxon>
    </lineage>
</organism>
<dbReference type="PANTHER" id="PTHR23084">
    <property type="entry name" value="PHOSPHATIDYLINOSITOL-4-PHOSPHATE 5-KINASE RELATED"/>
    <property type="match status" value="1"/>
</dbReference>
<sequence length="559" mass="61262">MRRLAPFLFACSLAACGDGEPLLPADAVLPDGGRYRGEVVDGLLQGEGRIDYPNGSHYRGAFQDGRWHGHGVWQGANGDRYEGEFKQGLFDGQGRFSYATGGVYEGHFLRGSLNGRGRYTEQGLSYEGEFQNDLYHGIGKLQSSDGVTYEGGFVEGQPHGEGIRRDATGEFSGTFVNGRLTGKGVYRGGGGEHYLGQFQDDQFHGPGRYEEANGEVWKGTFKHGELSGEGEYIGIDGTRYSGGFKRWQYHGKGSLQQPDGSHYQGTFRAGRFDGPGTLTLPDGTEQSGSWHAGRLIQDLAGKRLADPLEIGLLRQGQLLDEALDAVPVSTPKAELYSLTLAGDGQQSVFLREVDYVDELLAGHFAARGQITLVNHRDHLADRPLATRENLSRAIQRLAERSGEEDLIFIYLTSHGSADHQLVLAQPRLALEDLPAADLAVLLQPLAERNKVVVISACYSGGFIGPLKNLHTLVITAARADRVSFGCSEESDFTYFGRALFAEALQETKDIVQAFTLAQARVAEREQADHYQASEPQIWAPEQVVEHWRTLNQQQPTPTD</sequence>
<dbReference type="AlphaFoldDB" id="A0A0D9AE69"/>
<evidence type="ECO:0000256" key="1">
    <source>
        <dbReference type="ARBA" id="ARBA00022737"/>
    </source>
</evidence>